<dbReference type="CDD" id="cd22909">
    <property type="entry name" value="HFD_archaea_histone-like"/>
    <property type="match status" value="1"/>
</dbReference>
<dbReference type="GO" id="GO:0005694">
    <property type="term" value="C:chromosome"/>
    <property type="evidence" value="ECO:0007669"/>
    <property type="project" value="UniProtKB-SubCell"/>
</dbReference>
<dbReference type="InterPro" id="IPR009072">
    <property type="entry name" value="Histone-fold"/>
</dbReference>
<dbReference type="InterPro" id="IPR050947">
    <property type="entry name" value="Archaeal_histone_HMF"/>
</dbReference>
<evidence type="ECO:0000313" key="9">
    <source>
        <dbReference type="Proteomes" id="UP000284763"/>
    </source>
</evidence>
<dbReference type="NCBIfam" id="NF043032">
    <property type="entry name" value="archaea_histone"/>
    <property type="match status" value="1"/>
</dbReference>
<evidence type="ECO:0000259" key="7">
    <source>
        <dbReference type="SMART" id="SM00803"/>
    </source>
</evidence>
<keyword evidence="6" id="KW-0238">DNA-binding</keyword>
<evidence type="ECO:0000256" key="6">
    <source>
        <dbReference type="ARBA" id="ARBA00023125"/>
    </source>
</evidence>
<comment type="caution">
    <text evidence="8">The sequence shown here is derived from an EMBL/GenBank/DDBJ whole genome shotgun (WGS) entry which is preliminary data.</text>
</comment>
<gene>
    <name evidence="8" type="ORF">D5R95_01930</name>
</gene>
<dbReference type="InterPro" id="IPR003958">
    <property type="entry name" value="CBFA_NFYB_domain"/>
</dbReference>
<dbReference type="AlphaFoldDB" id="A0A424Z3Q3"/>
<organism evidence="8 9">
    <name type="scientific">Methanosalsum natronophilum</name>
    <dbReference type="NCBI Taxonomy" id="768733"/>
    <lineage>
        <taxon>Archaea</taxon>
        <taxon>Methanobacteriati</taxon>
        <taxon>Methanobacteriota</taxon>
        <taxon>Stenosarchaea group</taxon>
        <taxon>Methanomicrobia</taxon>
        <taxon>Methanosarcinales</taxon>
        <taxon>Methanosarcinaceae</taxon>
        <taxon>Methanosalsum</taxon>
    </lineage>
</organism>
<evidence type="ECO:0000256" key="1">
    <source>
        <dbReference type="ARBA" id="ARBA00004286"/>
    </source>
</evidence>
<dbReference type="InterPro" id="IPR004823">
    <property type="entry name" value="TAF_TATA-bd_Histone-like_dom"/>
</dbReference>
<protein>
    <submittedName>
        <fullName evidence="8">Histone family protein</fullName>
    </submittedName>
</protein>
<evidence type="ECO:0000256" key="2">
    <source>
        <dbReference type="ARBA" id="ARBA00004496"/>
    </source>
</evidence>
<dbReference type="Gene3D" id="1.10.20.10">
    <property type="entry name" value="Histone, subunit A"/>
    <property type="match status" value="1"/>
</dbReference>
<dbReference type="GO" id="GO:0003677">
    <property type="term" value="F:DNA binding"/>
    <property type="evidence" value="ECO:0007669"/>
    <property type="project" value="UniProtKB-KW"/>
</dbReference>
<dbReference type="EMBL" id="QZAB01000129">
    <property type="protein sequence ID" value="RQD90118.1"/>
    <property type="molecule type" value="Genomic_DNA"/>
</dbReference>
<dbReference type="Proteomes" id="UP000284763">
    <property type="component" value="Unassembled WGS sequence"/>
</dbReference>
<keyword evidence="4" id="KW-0158">Chromosome</keyword>
<dbReference type="Pfam" id="PF00808">
    <property type="entry name" value="CBFD_NFYB_HMF"/>
    <property type="match status" value="1"/>
</dbReference>
<dbReference type="GO" id="GO:0005737">
    <property type="term" value="C:cytoplasm"/>
    <property type="evidence" value="ECO:0007669"/>
    <property type="project" value="UniProtKB-SubCell"/>
</dbReference>
<reference evidence="8 9" key="1">
    <citation type="submission" date="2018-08" db="EMBL/GenBank/DDBJ databases">
        <title>The metabolism and importance of syntrophic acetate oxidation coupled to methane or sulfide production in haloalkaline environments.</title>
        <authorList>
            <person name="Timmers P.H.A."/>
            <person name="Vavourakis C.D."/>
            <person name="Sorokin D.Y."/>
            <person name="Sinninghe Damste J.S."/>
            <person name="Muyzer G."/>
            <person name="Stams A.J.M."/>
            <person name="Plugge C.M."/>
        </authorList>
    </citation>
    <scope>NUCLEOTIDE SEQUENCE [LARGE SCALE GENOMIC DNA]</scope>
    <source>
        <strain evidence="8">MSAO_Arc3</strain>
    </source>
</reference>
<keyword evidence="5" id="KW-0963">Cytoplasm</keyword>
<proteinExistence type="inferred from homology"/>
<name>A0A424Z3Q3_9EURY</name>
<dbReference type="PANTHER" id="PTHR47828:SF1">
    <property type="entry name" value="ARCHAEAL HISTONE A"/>
    <property type="match status" value="1"/>
</dbReference>
<dbReference type="PANTHER" id="PTHR47828">
    <property type="entry name" value="ARCHAEAL HISTONE A"/>
    <property type="match status" value="1"/>
</dbReference>
<feature type="domain" description="TATA box binding protein associated factor (TAF) histone-like fold" evidence="7">
    <location>
        <begin position="10"/>
        <end position="71"/>
    </location>
</feature>
<evidence type="ECO:0000256" key="3">
    <source>
        <dbReference type="ARBA" id="ARBA00008264"/>
    </source>
</evidence>
<evidence type="ECO:0000256" key="4">
    <source>
        <dbReference type="ARBA" id="ARBA00022454"/>
    </source>
</evidence>
<dbReference type="RefSeq" id="WP_259133083.1">
    <property type="nucleotide sequence ID" value="NZ_JANUCS010000001.1"/>
</dbReference>
<sequence>MEVKYTTIIPFAPVERLIRHAGAERVSESAAIELTDILEEHGLEIAKEAIKLAHHAGRKTVKAEDIKLAIEML</sequence>
<evidence type="ECO:0000313" key="8">
    <source>
        <dbReference type="EMBL" id="RQD90118.1"/>
    </source>
</evidence>
<evidence type="ECO:0000256" key="5">
    <source>
        <dbReference type="ARBA" id="ARBA00022490"/>
    </source>
</evidence>
<comment type="similarity">
    <text evidence="3">Belongs to the archaeal histone HMF family.</text>
</comment>
<comment type="subcellular location">
    <subcellularLocation>
        <location evidence="1">Chromosome</location>
    </subcellularLocation>
    <subcellularLocation>
        <location evidence="2">Cytoplasm</location>
    </subcellularLocation>
</comment>
<dbReference type="GO" id="GO:0046982">
    <property type="term" value="F:protein heterodimerization activity"/>
    <property type="evidence" value="ECO:0007669"/>
    <property type="project" value="InterPro"/>
</dbReference>
<accession>A0A424Z3Q3</accession>
<dbReference type="InterPro" id="IPR050004">
    <property type="entry name" value="HmfB-like"/>
</dbReference>
<dbReference type="SUPFAM" id="SSF47113">
    <property type="entry name" value="Histone-fold"/>
    <property type="match status" value="1"/>
</dbReference>
<dbReference type="SMART" id="SM00803">
    <property type="entry name" value="TAF"/>
    <property type="match status" value="1"/>
</dbReference>